<dbReference type="PANTHER" id="PTHR13109">
    <property type="entry name" value="NEUROCHONDRIN"/>
    <property type="match status" value="1"/>
</dbReference>
<dbReference type="SUPFAM" id="SSF48371">
    <property type="entry name" value="ARM repeat"/>
    <property type="match status" value="1"/>
</dbReference>
<evidence type="ECO:0008006" key="3">
    <source>
        <dbReference type="Google" id="ProtNLM"/>
    </source>
</evidence>
<dbReference type="Proteomes" id="UP000054107">
    <property type="component" value="Unassembled WGS sequence"/>
</dbReference>
<gene>
    <name evidence="1" type="primary">PARPA_03989.1 scaffold 10876</name>
</gene>
<evidence type="ECO:0000313" key="2">
    <source>
        <dbReference type="Proteomes" id="UP000054107"/>
    </source>
</evidence>
<dbReference type="OrthoDB" id="8962942at2759"/>
<dbReference type="Gene3D" id="1.25.10.10">
    <property type="entry name" value="Leucine-rich Repeat Variant"/>
    <property type="match status" value="1"/>
</dbReference>
<evidence type="ECO:0000313" key="1">
    <source>
        <dbReference type="EMBL" id="CEP10319.1"/>
    </source>
</evidence>
<keyword evidence="2" id="KW-1185">Reference proteome</keyword>
<dbReference type="InterPro" id="IPR016024">
    <property type="entry name" value="ARM-type_fold"/>
</dbReference>
<dbReference type="PANTHER" id="PTHR13109:SF7">
    <property type="entry name" value="NEUROCHONDRIN"/>
    <property type="match status" value="1"/>
</dbReference>
<dbReference type="InterPro" id="IPR008709">
    <property type="entry name" value="Neurochondrin"/>
</dbReference>
<reference evidence="1 2" key="1">
    <citation type="submission" date="2014-09" db="EMBL/GenBank/DDBJ databases">
        <authorList>
            <person name="Ellenberger Sabrina"/>
        </authorList>
    </citation>
    <scope>NUCLEOTIDE SEQUENCE [LARGE SCALE GENOMIC DNA]</scope>
    <source>
        <strain evidence="1 2">CBS 412.66</strain>
    </source>
</reference>
<dbReference type="AlphaFoldDB" id="A0A0B7N5J3"/>
<dbReference type="InterPro" id="IPR011989">
    <property type="entry name" value="ARM-like"/>
</dbReference>
<sequence length="457" mass="51997">METVTSSENDRSAEIDRCLSMIVPSASDEMKFVGMLILPKLLEHNKPQDIERVFKGMNFKFIERLLRTTQNVDAEVPDPVLKDIAVNVLSCFARFESLATEQPMVDRIPALSRLLTPNDETDITLESMQILLHVAVSKEGLVKMLDPDVLKNILQVLLHTSKDEERDMSTQLINSVYTRSCQQLHSEERKIPSLSSALKYSLNTLVAILSTTLNNDQKILKFEALDILSTVLPDVPSEVMNQFKQDQEKKIEVWLDNLLGGLRQIMSSKLHDSQRDKAILLIACSLRHFGNDWLFKSLQDTRSAKRRKEKASSDNANDAANKAYAAVNFPALLIHLVAIEAKIMMDDINDRVIQEHNQEKTITNKQKQQRQEMMVPVYFEILEAAMEYLAVNCESNGMDSEMLLKIRTTLSDMMDVVMELLKSMQGTKDNLEDDMIAQACIRIVSIWMAEEGFEMPE</sequence>
<name>A0A0B7N5J3_9FUNG</name>
<dbReference type="STRING" id="35722.A0A0B7N5J3"/>
<accession>A0A0B7N5J3</accession>
<protein>
    <recommendedName>
        <fullName evidence="3">Neurochondrin</fullName>
    </recommendedName>
</protein>
<proteinExistence type="predicted"/>
<organism evidence="1 2">
    <name type="scientific">Parasitella parasitica</name>
    <dbReference type="NCBI Taxonomy" id="35722"/>
    <lineage>
        <taxon>Eukaryota</taxon>
        <taxon>Fungi</taxon>
        <taxon>Fungi incertae sedis</taxon>
        <taxon>Mucoromycota</taxon>
        <taxon>Mucoromycotina</taxon>
        <taxon>Mucoromycetes</taxon>
        <taxon>Mucorales</taxon>
        <taxon>Mucorineae</taxon>
        <taxon>Mucoraceae</taxon>
        <taxon>Parasitella</taxon>
    </lineage>
</organism>
<dbReference type="EMBL" id="LN723807">
    <property type="protein sequence ID" value="CEP10319.1"/>
    <property type="molecule type" value="Genomic_DNA"/>
</dbReference>
<dbReference type="Pfam" id="PF05536">
    <property type="entry name" value="Neurochondrin"/>
    <property type="match status" value="1"/>
</dbReference>